<name>A0A4U1B574_9GAMM</name>
<gene>
    <name evidence="3" type="ORF">E8M12_08315</name>
</gene>
<sequence length="339" mass="37393">MFRTTLKPFSLFCSVALALAHFQALTATLYYGGDILTMEGDSPQYVESLLVDRGKIIFTGNRKDAEKLSDNSVTLIDLQGMTLVPGFIDGHSHFFGFGAQAVTANLLASPDGEVNDIPTMLKTLKSWYQENGTDKTQGWIVGMGFDDAVLKENRFPTRHDLDQVSENIPIMVVHISGHFSVVNSKGLAMLGIDANSENPSGGVIRREQDDKTPNGVLEELAAIPAMIKMISPATPEIANYYIEQAQKTAVSYGYTTAQEGRAMGNHEQLAAFAEAGKFYIDVNSYVDYSMPQYMNSKWFGRDYKNGYRIAGLKLTLDGSPQGRTAWRTKEYLLPPDGQE</sequence>
<organism evidence="3 4">
    <name type="scientific">Thalassotalea mangrovi</name>
    <dbReference type="NCBI Taxonomy" id="2572245"/>
    <lineage>
        <taxon>Bacteria</taxon>
        <taxon>Pseudomonadati</taxon>
        <taxon>Pseudomonadota</taxon>
        <taxon>Gammaproteobacteria</taxon>
        <taxon>Alteromonadales</taxon>
        <taxon>Colwelliaceae</taxon>
        <taxon>Thalassotalea</taxon>
    </lineage>
</organism>
<comment type="caution">
    <text evidence="3">The sequence shown here is derived from an EMBL/GenBank/DDBJ whole genome shotgun (WGS) entry which is preliminary data.</text>
</comment>
<feature type="chain" id="PRO_5020701212" description="Amidohydrolase 3 domain-containing protein" evidence="1">
    <location>
        <begin position="27"/>
        <end position="339"/>
    </location>
</feature>
<dbReference type="Gene3D" id="3.20.20.140">
    <property type="entry name" value="Metal-dependent hydrolases"/>
    <property type="match status" value="1"/>
</dbReference>
<dbReference type="OrthoDB" id="9031471at2"/>
<reference evidence="3 4" key="1">
    <citation type="submission" date="2019-04" db="EMBL/GenBank/DDBJ databases">
        <title>Thalassotalea guangxiensis sp. nov., isolated from sediment of the coastal wetland.</title>
        <authorList>
            <person name="Zheng S."/>
            <person name="Zhang D."/>
        </authorList>
    </citation>
    <scope>NUCLEOTIDE SEQUENCE [LARGE SCALE GENOMIC DNA]</scope>
    <source>
        <strain evidence="3 4">ZS-4</strain>
    </source>
</reference>
<dbReference type="AlphaFoldDB" id="A0A4U1B574"/>
<dbReference type="SUPFAM" id="SSF51338">
    <property type="entry name" value="Composite domain of metallo-dependent hydrolases"/>
    <property type="match status" value="1"/>
</dbReference>
<dbReference type="Pfam" id="PF07969">
    <property type="entry name" value="Amidohydro_3"/>
    <property type="match status" value="1"/>
</dbReference>
<dbReference type="GO" id="GO:0016810">
    <property type="term" value="F:hydrolase activity, acting on carbon-nitrogen (but not peptide) bonds"/>
    <property type="evidence" value="ECO:0007669"/>
    <property type="project" value="InterPro"/>
</dbReference>
<evidence type="ECO:0000259" key="2">
    <source>
        <dbReference type="Pfam" id="PF07969"/>
    </source>
</evidence>
<feature type="domain" description="Amidohydrolase 3" evidence="2">
    <location>
        <begin position="75"/>
        <end position="336"/>
    </location>
</feature>
<evidence type="ECO:0000313" key="3">
    <source>
        <dbReference type="EMBL" id="TKB45590.1"/>
    </source>
</evidence>
<feature type="signal peptide" evidence="1">
    <location>
        <begin position="1"/>
        <end position="26"/>
    </location>
</feature>
<dbReference type="Proteomes" id="UP000307999">
    <property type="component" value="Unassembled WGS sequence"/>
</dbReference>
<evidence type="ECO:0000313" key="4">
    <source>
        <dbReference type="Proteomes" id="UP000307999"/>
    </source>
</evidence>
<dbReference type="Gene3D" id="3.10.310.70">
    <property type="match status" value="1"/>
</dbReference>
<dbReference type="PANTHER" id="PTHR22642">
    <property type="entry name" value="IMIDAZOLONEPROPIONASE"/>
    <property type="match status" value="1"/>
</dbReference>
<evidence type="ECO:0000256" key="1">
    <source>
        <dbReference type="SAM" id="SignalP"/>
    </source>
</evidence>
<dbReference type="EMBL" id="SWDB01000018">
    <property type="protein sequence ID" value="TKB45590.1"/>
    <property type="molecule type" value="Genomic_DNA"/>
</dbReference>
<dbReference type="PANTHER" id="PTHR22642:SF2">
    <property type="entry name" value="PROTEIN LONG AFTER FAR-RED 3"/>
    <property type="match status" value="1"/>
</dbReference>
<dbReference type="InterPro" id="IPR011059">
    <property type="entry name" value="Metal-dep_hydrolase_composite"/>
</dbReference>
<keyword evidence="4" id="KW-1185">Reference proteome</keyword>
<protein>
    <recommendedName>
        <fullName evidence="2">Amidohydrolase 3 domain-containing protein</fullName>
    </recommendedName>
</protein>
<accession>A0A4U1B574</accession>
<dbReference type="Gene3D" id="2.30.40.10">
    <property type="entry name" value="Urease, subunit C, domain 1"/>
    <property type="match status" value="1"/>
</dbReference>
<dbReference type="InterPro" id="IPR013108">
    <property type="entry name" value="Amidohydro_3"/>
</dbReference>
<proteinExistence type="predicted"/>
<keyword evidence="1" id="KW-0732">Signal</keyword>